<dbReference type="Proteomes" id="UP000031366">
    <property type="component" value="Unassembled WGS sequence"/>
</dbReference>
<accession>A0A0C1UJX3</accession>
<protein>
    <submittedName>
        <fullName evidence="3">SpoIID/LytB domain protein</fullName>
    </submittedName>
</protein>
<proteinExistence type="predicted"/>
<dbReference type="InterPro" id="IPR051922">
    <property type="entry name" value="Bact_Sporulation_Assoc"/>
</dbReference>
<dbReference type="InterPro" id="IPR013693">
    <property type="entry name" value="SpoIID/LytB_N"/>
</dbReference>
<evidence type="ECO:0000259" key="2">
    <source>
        <dbReference type="Pfam" id="PF08486"/>
    </source>
</evidence>
<sequence length="772" mass="87243">MKKIKRKNLLIILLVSFFLLNNNIIVYGKSNKELSASLKQHKINIKLENLKDINQIVIKVSNDYAIKGSDKKLKSNSEYTIKSKNSSFDILENEEILLENQNTITLISESEKDYISLVDKPFYGNMFGNLYFKDGTDKSMTIINEMNIDQYVRKVLPQMHIFSNINTLSKEISKEVIRAEAIIARTFAESNINSGIFSIFKDSDMTDIESGIFPYLIDENDKLIEVYDEMTKISKVQYLQNDNEKLFKGGYLRDYYCLSNGGQTEELANVAGENVPYLKIEKDTYDNKQWNGSLSYDELNNILISKYKELNVKEFLQIDLNTIEKYSSGRIKSLNVRYKDVNNNEKVLNLTGEELLKFFPHSLNGSFLSTYFDVTVSKSNNKDLYNFKGKGIGHGVGLSVEGAINRSKEGKEYKEILEFYYPNTELIGDDYTYVDDDNEIDGGTEGGSGSGEEGGEVKPISFKQRIAGKDRTYTSVEIAKKAYKDEIENIVIANGTDSSGIISSSVLAKKINAPILYTNKDYHKDPTSKEFFDFIKDRVKKDAKVYIIGGDSLISDEFIGYLRENCSKNFKIMRLSGTDRFVTNYHIVKEVYAKYNTPIVLTDGMGFADALSISPIAAENNWPIVFTNKDNINSQLLSYIESIKPSKIYIIGGEGAVPNTVINTIKAKLNYTDKDFERISGNNRYETCKNINIKFKPSPKEIVLTTGLNFADAGAGSIYAARRSAPLVLIDDKNLNNAEQYIKDIKNNISVTVLGGEGIITEQMVEYILNIK</sequence>
<dbReference type="Pfam" id="PF04122">
    <property type="entry name" value="CW_binding_2"/>
    <property type="match status" value="3"/>
</dbReference>
<feature type="domain" description="Sporulation stage II protein D amidase enhancer LytB N-terminal" evidence="2">
    <location>
        <begin position="137"/>
        <end position="191"/>
    </location>
</feature>
<reference evidence="3 4" key="1">
    <citation type="journal article" date="2015" name="Infect. Genet. Evol.">
        <title>Genomic sequences of six botulinum neurotoxin-producing strains representing three clostridial species illustrate the mobility and diversity of botulinum neurotoxin genes.</title>
        <authorList>
            <person name="Smith T.J."/>
            <person name="Hill K.K."/>
            <person name="Xie G."/>
            <person name="Foley B.T."/>
            <person name="Williamson C.H."/>
            <person name="Foster J.T."/>
            <person name="Johnson S.L."/>
            <person name="Chertkov O."/>
            <person name="Teshima H."/>
            <person name="Gibbons H.S."/>
            <person name="Johnsky L.A."/>
            <person name="Karavis M.A."/>
            <person name="Smith L.A."/>
        </authorList>
    </citation>
    <scope>NUCLEOTIDE SEQUENCE [LARGE SCALE GENOMIC DNA]</scope>
    <source>
        <strain evidence="3 4">CDC 2741</strain>
    </source>
</reference>
<dbReference type="GO" id="GO:0030435">
    <property type="term" value="P:sporulation resulting in formation of a cellular spore"/>
    <property type="evidence" value="ECO:0007669"/>
    <property type="project" value="InterPro"/>
</dbReference>
<dbReference type="Gene3D" id="3.40.50.12090">
    <property type="match status" value="2"/>
</dbReference>
<evidence type="ECO:0000256" key="1">
    <source>
        <dbReference type="SAM" id="MobiDB-lite"/>
    </source>
</evidence>
<evidence type="ECO:0000313" key="3">
    <source>
        <dbReference type="EMBL" id="KIE47580.1"/>
    </source>
</evidence>
<dbReference type="AlphaFoldDB" id="A0A0C1UJX3"/>
<comment type="caution">
    <text evidence="3">The sequence shown here is derived from an EMBL/GenBank/DDBJ whole genome shotgun (WGS) entry which is preliminary data.</text>
</comment>
<dbReference type="PANTHER" id="PTHR30032:SF8">
    <property type="entry name" value="GERMINATION-SPECIFIC N-ACETYLMURAMOYL-L-ALANINE AMIDASE"/>
    <property type="match status" value="1"/>
</dbReference>
<gene>
    <name evidence="3" type="ORF">U732_3077</name>
</gene>
<organism evidence="3 4">
    <name type="scientific">Clostridium argentinense CDC 2741</name>
    <dbReference type="NCBI Taxonomy" id="1418104"/>
    <lineage>
        <taxon>Bacteria</taxon>
        <taxon>Bacillati</taxon>
        <taxon>Bacillota</taxon>
        <taxon>Clostridia</taxon>
        <taxon>Eubacteriales</taxon>
        <taxon>Clostridiaceae</taxon>
        <taxon>Clostridium</taxon>
    </lineage>
</organism>
<dbReference type="STRING" id="29341.RSJ17_09075"/>
<dbReference type="EMBL" id="AYSO01000014">
    <property type="protein sequence ID" value="KIE47580.1"/>
    <property type="molecule type" value="Genomic_DNA"/>
</dbReference>
<evidence type="ECO:0000313" key="4">
    <source>
        <dbReference type="Proteomes" id="UP000031366"/>
    </source>
</evidence>
<keyword evidence="4" id="KW-1185">Reference proteome</keyword>
<dbReference type="InterPro" id="IPR007253">
    <property type="entry name" value="Cell_wall-bd_2"/>
</dbReference>
<dbReference type="OrthoDB" id="1935856at2"/>
<feature type="compositionally biased region" description="Gly residues" evidence="1">
    <location>
        <begin position="443"/>
        <end position="452"/>
    </location>
</feature>
<feature type="region of interest" description="Disordered" evidence="1">
    <location>
        <begin position="437"/>
        <end position="456"/>
    </location>
</feature>
<dbReference type="Pfam" id="PF08486">
    <property type="entry name" value="SpoIID"/>
    <property type="match status" value="1"/>
</dbReference>
<dbReference type="PANTHER" id="PTHR30032">
    <property type="entry name" value="N-ACETYLMURAMOYL-L-ALANINE AMIDASE-RELATED"/>
    <property type="match status" value="1"/>
</dbReference>
<dbReference type="RefSeq" id="WP_039631512.1">
    <property type="nucleotide sequence ID" value="NZ_AYSO01000014.1"/>
</dbReference>
<dbReference type="InterPro" id="IPR013486">
    <property type="entry name" value="SpoIID/LytB"/>
</dbReference>
<name>A0A0C1UJX3_9CLOT</name>
<dbReference type="NCBIfam" id="TIGR02669">
    <property type="entry name" value="SpoIID_LytB"/>
    <property type="match status" value="1"/>
</dbReference>